<dbReference type="OrthoDB" id="6657864at2"/>
<reference evidence="2 3" key="1">
    <citation type="submission" date="2017-11" db="EMBL/GenBank/DDBJ databases">
        <title>The genome sequence of Pantoea rodasii DSM 26611.</title>
        <authorList>
            <person name="Gao J."/>
            <person name="Mao X."/>
            <person name="Sun J."/>
        </authorList>
    </citation>
    <scope>NUCLEOTIDE SEQUENCE [LARGE SCALE GENOMIC DNA]</scope>
    <source>
        <strain evidence="2 3">DSM 26611</strain>
    </source>
</reference>
<dbReference type="STRING" id="1076549.HA45_05405"/>
<accession>A0A2M9W5V0</accession>
<name>A0A2M9W5V0_9GAMM</name>
<evidence type="ECO:0000313" key="3">
    <source>
        <dbReference type="Proteomes" id="UP000232062"/>
    </source>
</evidence>
<evidence type="ECO:0000313" key="2">
    <source>
        <dbReference type="EMBL" id="PJZ02923.1"/>
    </source>
</evidence>
<sequence>MSDITNEAVIKTFFNVAATAQDTSEIGKLVSPDIDWFIAGDTENVPWIGRKSGQTGAAEFYSQIREQIKSEDFSVDGFFSHGDRVLVPGRLSSRVIKTGKLIETDFIFDFIVKDGLITRFRLFEDSFAVSQASIV</sequence>
<dbReference type="EMBL" id="PIQI01000029">
    <property type="protein sequence ID" value="PJZ02923.1"/>
    <property type="molecule type" value="Genomic_DNA"/>
</dbReference>
<dbReference type="PANTHER" id="PTHR41252:SF1">
    <property type="entry name" value="BLR2505 PROTEIN"/>
    <property type="match status" value="1"/>
</dbReference>
<dbReference type="AlphaFoldDB" id="A0A2M9W5V0"/>
<dbReference type="InterPro" id="IPR032710">
    <property type="entry name" value="NTF2-like_dom_sf"/>
</dbReference>
<proteinExistence type="predicted"/>
<dbReference type="Gene3D" id="3.10.450.50">
    <property type="match status" value="1"/>
</dbReference>
<feature type="domain" description="SnoaL-like" evidence="1">
    <location>
        <begin position="12"/>
        <end position="119"/>
    </location>
</feature>
<keyword evidence="3" id="KW-1185">Reference proteome</keyword>
<protein>
    <recommendedName>
        <fullName evidence="1">SnoaL-like domain-containing protein</fullName>
    </recommendedName>
</protein>
<evidence type="ECO:0000259" key="1">
    <source>
        <dbReference type="Pfam" id="PF12680"/>
    </source>
</evidence>
<organism evidence="2 3">
    <name type="scientific">Pantoea rodasii</name>
    <dbReference type="NCBI Taxonomy" id="1076549"/>
    <lineage>
        <taxon>Bacteria</taxon>
        <taxon>Pseudomonadati</taxon>
        <taxon>Pseudomonadota</taxon>
        <taxon>Gammaproteobacteria</taxon>
        <taxon>Enterobacterales</taxon>
        <taxon>Erwiniaceae</taxon>
        <taxon>Pantoea</taxon>
    </lineage>
</organism>
<dbReference type="RefSeq" id="WP_100703883.1">
    <property type="nucleotide sequence ID" value="NZ_MLFP01000003.1"/>
</dbReference>
<dbReference type="InterPro" id="IPR037401">
    <property type="entry name" value="SnoaL-like"/>
</dbReference>
<gene>
    <name evidence="2" type="ORF">PRCB_22870</name>
</gene>
<dbReference type="PANTHER" id="PTHR41252">
    <property type="entry name" value="BLR2505 PROTEIN"/>
    <property type="match status" value="1"/>
</dbReference>
<comment type="caution">
    <text evidence="2">The sequence shown here is derived from an EMBL/GenBank/DDBJ whole genome shotgun (WGS) entry which is preliminary data.</text>
</comment>
<dbReference type="Pfam" id="PF12680">
    <property type="entry name" value="SnoaL_2"/>
    <property type="match status" value="1"/>
</dbReference>
<dbReference type="Proteomes" id="UP000232062">
    <property type="component" value="Unassembled WGS sequence"/>
</dbReference>
<dbReference type="SUPFAM" id="SSF54427">
    <property type="entry name" value="NTF2-like"/>
    <property type="match status" value="1"/>
</dbReference>